<keyword evidence="9" id="KW-0256">Endoplasmic reticulum</keyword>
<keyword evidence="9" id="KW-0012">Acyltransferase</keyword>
<evidence type="ECO:0000256" key="6">
    <source>
        <dbReference type="ARBA" id="ARBA00022692"/>
    </source>
</evidence>
<dbReference type="EMBL" id="JAVFKD010000012">
    <property type="protein sequence ID" value="KAK5992693.1"/>
    <property type="molecule type" value="Genomic_DNA"/>
</dbReference>
<comment type="caution">
    <text evidence="10">The sequence shown here is derived from an EMBL/GenBank/DDBJ whole genome shotgun (WGS) entry which is preliminary data.</text>
</comment>
<evidence type="ECO:0000256" key="2">
    <source>
        <dbReference type="ARBA" id="ARBA00004477"/>
    </source>
</evidence>
<sequence>MSNSANYKQRKEDFVSNLSGGSVSEIGYVTAVAPVAILLWSVLQARQSFFKPYSVLGFSIDFLLNVGAILLGTTLYSSQPILLNLLLLAPTILLCILPSTTSARRKKPRVPPNAQSKEAAGPLPALSIKPFLTTYRGCMMIVTCVAILAVDFRLFPRRFAKVETWGTSLMDMGVGAFVFSAGVVAARPALKERMTGRRIGLATRLLQSLRHSIPLLVLGVIRLLSVKGLDYAEHVTEYGVHWNFFFTLGFLPPFVAIFQAALSIIPSHAALALIIGSIYQALLENTSLKAFILTAPRIDLLSRNREGVFSFIGYLAIFLTGQDLGNLIIPRNIPAGSNSPAGVQRNTLILTITVWAGIWTGLYLITTNYNYGFGLTVSRRMANLPYVLWVSAFNCWQILSFCVVDTIFFPSFYNATDARSEKEAYEAATSPVLRAYNRNGLILFLIANLLTGLVNMTVPTLDVTPVATMGILLGYAATVTGVAVVLDAYDISIKL</sequence>
<comment type="function">
    <text evidence="1">Probable acetyltransferase, which acetylates the inositol ring of phosphatidylinositol during biosynthesis of GPI-anchor.</text>
</comment>
<dbReference type="PANTHER" id="PTHR20661:SF0">
    <property type="entry name" value="PHOSPHATIDYLINOSITOL-GLYCAN BIOSYNTHESIS CLASS W PROTEIN"/>
    <property type="match status" value="1"/>
</dbReference>
<feature type="transmembrane region" description="Helical" evidence="9">
    <location>
        <begin position="172"/>
        <end position="190"/>
    </location>
</feature>
<evidence type="ECO:0000256" key="8">
    <source>
        <dbReference type="ARBA" id="ARBA00023136"/>
    </source>
</evidence>
<evidence type="ECO:0000256" key="3">
    <source>
        <dbReference type="ARBA" id="ARBA00004687"/>
    </source>
</evidence>
<reference evidence="10 11" key="1">
    <citation type="submission" date="2024-01" db="EMBL/GenBank/DDBJ databases">
        <title>Complete genome of Cladobotryum mycophilum ATHUM6906.</title>
        <authorList>
            <person name="Christinaki A.C."/>
            <person name="Myridakis A.I."/>
            <person name="Kouvelis V.N."/>
        </authorList>
    </citation>
    <scope>NUCLEOTIDE SEQUENCE [LARGE SCALE GENOMIC DNA]</scope>
    <source>
        <strain evidence="10 11">ATHUM6906</strain>
    </source>
</reference>
<evidence type="ECO:0000256" key="4">
    <source>
        <dbReference type="ARBA" id="ARBA00007559"/>
    </source>
</evidence>
<dbReference type="InterPro" id="IPR009447">
    <property type="entry name" value="PIGW/GWT1"/>
</dbReference>
<organism evidence="10 11">
    <name type="scientific">Cladobotryum mycophilum</name>
    <dbReference type="NCBI Taxonomy" id="491253"/>
    <lineage>
        <taxon>Eukaryota</taxon>
        <taxon>Fungi</taxon>
        <taxon>Dikarya</taxon>
        <taxon>Ascomycota</taxon>
        <taxon>Pezizomycotina</taxon>
        <taxon>Sordariomycetes</taxon>
        <taxon>Hypocreomycetidae</taxon>
        <taxon>Hypocreales</taxon>
        <taxon>Hypocreaceae</taxon>
        <taxon>Cladobotryum</taxon>
    </lineage>
</organism>
<dbReference type="PIRSF" id="PIRSF017321">
    <property type="entry name" value="GWT1"/>
    <property type="match status" value="1"/>
</dbReference>
<evidence type="ECO:0000313" key="10">
    <source>
        <dbReference type="EMBL" id="KAK5992693.1"/>
    </source>
</evidence>
<feature type="transmembrane region" description="Helical" evidence="9">
    <location>
        <begin position="55"/>
        <end position="75"/>
    </location>
</feature>
<evidence type="ECO:0000256" key="1">
    <source>
        <dbReference type="ARBA" id="ARBA00002531"/>
    </source>
</evidence>
<evidence type="ECO:0000313" key="11">
    <source>
        <dbReference type="Proteomes" id="UP001338125"/>
    </source>
</evidence>
<feature type="transmembrane region" description="Helical" evidence="9">
    <location>
        <begin position="133"/>
        <end position="152"/>
    </location>
</feature>
<comment type="function">
    <text evidence="9">A acetyltransferase, which acetylates the inositol ring of phosphatidylinositol during biosynthesis of GPI-anchor.</text>
</comment>
<accession>A0ABR0SKM6</accession>
<dbReference type="Proteomes" id="UP001338125">
    <property type="component" value="Unassembled WGS sequence"/>
</dbReference>
<feature type="transmembrane region" description="Helical" evidence="9">
    <location>
        <begin position="241"/>
        <end position="262"/>
    </location>
</feature>
<feature type="transmembrane region" description="Helical" evidence="9">
    <location>
        <begin position="26"/>
        <end position="43"/>
    </location>
</feature>
<gene>
    <name evidence="10" type="ORF">PT974_06108</name>
</gene>
<protein>
    <recommendedName>
        <fullName evidence="9">GPI-anchored wall transfer protein</fullName>
        <ecNumber evidence="9">2.3.-.-</ecNumber>
    </recommendedName>
</protein>
<feature type="transmembrane region" description="Helical" evidence="9">
    <location>
        <begin position="81"/>
        <end position="99"/>
    </location>
</feature>
<feature type="transmembrane region" description="Helical" evidence="9">
    <location>
        <begin position="441"/>
        <end position="461"/>
    </location>
</feature>
<evidence type="ECO:0000256" key="9">
    <source>
        <dbReference type="RuleBase" id="RU280819"/>
    </source>
</evidence>
<comment type="subcellular location">
    <subcellularLocation>
        <location evidence="2 9">Endoplasmic reticulum membrane</location>
        <topology evidence="2 9">Multi-pass membrane protein</topology>
    </subcellularLocation>
</comment>
<evidence type="ECO:0000256" key="5">
    <source>
        <dbReference type="ARBA" id="ARBA00022502"/>
    </source>
</evidence>
<name>A0ABR0SKM6_9HYPO</name>
<keyword evidence="5 9" id="KW-0337">GPI-anchor biosynthesis</keyword>
<comment type="pathway">
    <text evidence="3 9">Glycolipid biosynthesis; glycosylphosphatidylinositol-anchor biosynthesis.</text>
</comment>
<dbReference type="PANTHER" id="PTHR20661">
    <property type="entry name" value="PHOSPHATIDYLINOSITOL-GLYCAN BIOSYNTHESIS CLASS W PROTEIN"/>
    <property type="match status" value="1"/>
</dbReference>
<keyword evidence="6 9" id="KW-0812">Transmembrane</keyword>
<keyword evidence="7 9" id="KW-1133">Transmembrane helix</keyword>
<dbReference type="EC" id="2.3.-.-" evidence="9"/>
<feature type="transmembrane region" description="Helical" evidence="9">
    <location>
        <begin position="308"/>
        <end position="328"/>
    </location>
</feature>
<feature type="transmembrane region" description="Helical" evidence="9">
    <location>
        <begin position="348"/>
        <end position="366"/>
    </location>
</feature>
<keyword evidence="9" id="KW-0808">Transferase</keyword>
<evidence type="ECO:0000256" key="7">
    <source>
        <dbReference type="ARBA" id="ARBA00022989"/>
    </source>
</evidence>
<dbReference type="Pfam" id="PF06423">
    <property type="entry name" value="GWT1"/>
    <property type="match status" value="1"/>
</dbReference>
<feature type="transmembrane region" description="Helical" evidence="9">
    <location>
        <begin position="269"/>
        <end position="288"/>
    </location>
</feature>
<feature type="transmembrane region" description="Helical" evidence="9">
    <location>
        <begin position="467"/>
        <end position="489"/>
    </location>
</feature>
<keyword evidence="8 9" id="KW-0472">Membrane</keyword>
<proteinExistence type="inferred from homology"/>
<keyword evidence="11" id="KW-1185">Reference proteome</keyword>
<comment type="similarity">
    <text evidence="4 9">Belongs to the PIGW family.</text>
</comment>